<evidence type="ECO:0000259" key="4">
    <source>
        <dbReference type="PROSITE" id="PS50987"/>
    </source>
</evidence>
<dbReference type="GO" id="GO:0003700">
    <property type="term" value="F:DNA-binding transcription factor activity"/>
    <property type="evidence" value="ECO:0007669"/>
    <property type="project" value="InterPro"/>
</dbReference>
<dbReference type="Pfam" id="PF01022">
    <property type="entry name" value="HTH_5"/>
    <property type="match status" value="1"/>
</dbReference>
<organism evidence="5 6">
    <name type="scientific">Companilactobacillus alimentarius DSM 20249</name>
    <dbReference type="NCBI Taxonomy" id="1423720"/>
    <lineage>
        <taxon>Bacteria</taxon>
        <taxon>Bacillati</taxon>
        <taxon>Bacillota</taxon>
        <taxon>Bacilli</taxon>
        <taxon>Lactobacillales</taxon>
        <taxon>Lactobacillaceae</taxon>
        <taxon>Companilactobacillus</taxon>
    </lineage>
</organism>
<dbReference type="GO" id="GO:0003677">
    <property type="term" value="F:DNA binding"/>
    <property type="evidence" value="ECO:0007669"/>
    <property type="project" value="UniProtKB-KW"/>
</dbReference>
<keyword evidence="6" id="KW-1185">Reference proteome</keyword>
<dbReference type="Gene3D" id="1.10.10.10">
    <property type="entry name" value="Winged helix-like DNA-binding domain superfamily/Winged helix DNA-binding domain"/>
    <property type="match status" value="1"/>
</dbReference>
<proteinExistence type="predicted"/>
<keyword evidence="1" id="KW-0805">Transcription regulation</keyword>
<evidence type="ECO:0000256" key="3">
    <source>
        <dbReference type="ARBA" id="ARBA00023163"/>
    </source>
</evidence>
<evidence type="ECO:0000313" key="6">
    <source>
        <dbReference type="Proteomes" id="UP000234653"/>
    </source>
</evidence>
<dbReference type="Proteomes" id="UP000234653">
    <property type="component" value="Chromosome"/>
</dbReference>
<feature type="domain" description="HTH arsR-type" evidence="4">
    <location>
        <begin position="1"/>
        <end position="90"/>
    </location>
</feature>
<keyword evidence="2" id="KW-0238">DNA-binding</keyword>
<dbReference type="RefSeq" id="WP_057739552.1">
    <property type="nucleotide sequence ID" value="NZ_AZDQ01000043.1"/>
</dbReference>
<dbReference type="SMART" id="SM00418">
    <property type="entry name" value="HTH_ARSR"/>
    <property type="match status" value="1"/>
</dbReference>
<evidence type="ECO:0000313" key="5">
    <source>
        <dbReference type="EMBL" id="AUI71166.1"/>
    </source>
</evidence>
<dbReference type="PROSITE" id="PS50987">
    <property type="entry name" value="HTH_ARSR_2"/>
    <property type="match status" value="1"/>
</dbReference>
<dbReference type="KEGG" id="lali:LA20249_02665"/>
<keyword evidence="3" id="KW-0804">Transcription</keyword>
<dbReference type="CDD" id="cd00090">
    <property type="entry name" value="HTH_ARSR"/>
    <property type="match status" value="1"/>
</dbReference>
<evidence type="ECO:0000256" key="1">
    <source>
        <dbReference type="ARBA" id="ARBA00023015"/>
    </source>
</evidence>
<dbReference type="PANTHER" id="PTHR43132">
    <property type="entry name" value="ARSENICAL RESISTANCE OPERON REPRESSOR ARSR-RELATED"/>
    <property type="match status" value="1"/>
</dbReference>
<dbReference type="NCBIfam" id="NF033788">
    <property type="entry name" value="HTH_metalloreg"/>
    <property type="match status" value="1"/>
</dbReference>
<dbReference type="InterPro" id="IPR036388">
    <property type="entry name" value="WH-like_DNA-bd_sf"/>
</dbReference>
<dbReference type="AlphaFoldDB" id="A0A2K9HHA6"/>
<dbReference type="InterPro" id="IPR036390">
    <property type="entry name" value="WH_DNA-bd_sf"/>
</dbReference>
<evidence type="ECO:0000256" key="2">
    <source>
        <dbReference type="ARBA" id="ARBA00023125"/>
    </source>
</evidence>
<sequence length="90" mass="10188">MTIEQTVKVHRALGDITRFKIVLHLQNGRSLCPSDLSHELNEIPASTLSHHLKVLIDCGLLIREKSGTYIDYSLNFKIAEKFLTKIEIGD</sequence>
<reference evidence="5 6" key="1">
    <citation type="submission" date="2016-12" db="EMBL/GenBank/DDBJ databases">
        <title>The whole genome sequencing and assembly of Lactobacillus alimentarius DSM 20249T strain.</title>
        <authorList>
            <person name="Lee Y.-J."/>
            <person name="Yi H."/>
            <person name="Bahn Y.-S."/>
            <person name="Kim J.F."/>
            <person name="Lee D.-W."/>
        </authorList>
    </citation>
    <scope>NUCLEOTIDE SEQUENCE [LARGE SCALE GENOMIC DNA]</scope>
    <source>
        <strain evidence="5 6">DSM 20249</strain>
    </source>
</reference>
<accession>A0A2K9HHA6</accession>
<dbReference type="InterPro" id="IPR051011">
    <property type="entry name" value="Metal_resp_trans_reg"/>
</dbReference>
<name>A0A2K9HHA6_9LACO</name>
<dbReference type="PRINTS" id="PR00778">
    <property type="entry name" value="HTHARSR"/>
</dbReference>
<dbReference type="InterPro" id="IPR001845">
    <property type="entry name" value="HTH_ArsR_DNA-bd_dom"/>
</dbReference>
<gene>
    <name evidence="5" type="ORF">LA20249_02665</name>
</gene>
<dbReference type="SUPFAM" id="SSF46785">
    <property type="entry name" value="Winged helix' DNA-binding domain"/>
    <property type="match status" value="1"/>
</dbReference>
<dbReference type="EMBL" id="CP018867">
    <property type="protein sequence ID" value="AUI71166.1"/>
    <property type="molecule type" value="Genomic_DNA"/>
</dbReference>
<dbReference type="InterPro" id="IPR011991">
    <property type="entry name" value="ArsR-like_HTH"/>
</dbReference>
<dbReference type="OrthoDB" id="9798835at2"/>
<protein>
    <recommendedName>
        <fullName evidence="4">HTH arsR-type domain-containing protein</fullName>
    </recommendedName>
</protein>
<dbReference type="PANTHER" id="PTHR43132:SF2">
    <property type="entry name" value="ARSENICAL RESISTANCE OPERON REPRESSOR ARSR-RELATED"/>
    <property type="match status" value="1"/>
</dbReference>